<dbReference type="EMBL" id="JAPFFM010000006">
    <property type="protein sequence ID" value="KAJ6758824.1"/>
    <property type="molecule type" value="Genomic_DNA"/>
</dbReference>
<accession>A0A9Q0W1G1</accession>
<feature type="non-terminal residue" evidence="1">
    <location>
        <position position="29"/>
    </location>
</feature>
<protein>
    <submittedName>
        <fullName evidence="1">Uncharacterized protein</fullName>
    </submittedName>
</protein>
<name>A0A9Q0W1G1_9ROSI</name>
<dbReference type="Proteomes" id="UP001151752">
    <property type="component" value="Chromosome 18"/>
</dbReference>
<gene>
    <name evidence="1" type="ORF">OIU74_025477</name>
</gene>
<organism evidence="1 2">
    <name type="scientific">Salix koriyanagi</name>
    <dbReference type="NCBI Taxonomy" id="2511006"/>
    <lineage>
        <taxon>Eukaryota</taxon>
        <taxon>Viridiplantae</taxon>
        <taxon>Streptophyta</taxon>
        <taxon>Embryophyta</taxon>
        <taxon>Tracheophyta</taxon>
        <taxon>Spermatophyta</taxon>
        <taxon>Magnoliopsida</taxon>
        <taxon>eudicotyledons</taxon>
        <taxon>Gunneridae</taxon>
        <taxon>Pentapetalae</taxon>
        <taxon>rosids</taxon>
        <taxon>fabids</taxon>
        <taxon>Malpighiales</taxon>
        <taxon>Salicaceae</taxon>
        <taxon>Saliceae</taxon>
        <taxon>Salix</taxon>
    </lineage>
</organism>
<reference evidence="1" key="1">
    <citation type="submission" date="2022-11" db="EMBL/GenBank/DDBJ databases">
        <authorList>
            <person name="Hyden B.L."/>
            <person name="Feng K."/>
            <person name="Yates T."/>
            <person name="Jawdy S."/>
            <person name="Smart L.B."/>
            <person name="Muchero W."/>
        </authorList>
    </citation>
    <scope>NUCLEOTIDE SEQUENCE</scope>
    <source>
        <tissue evidence="1">Shoot tip</tissue>
    </source>
</reference>
<reference evidence="1" key="2">
    <citation type="journal article" date="2023" name="Int. J. Mol. Sci.">
        <title>De Novo Assembly and Annotation of 11 Diverse Shrub Willow (Salix) Genomes Reveals Novel Gene Organization in Sex-Linked Regions.</title>
        <authorList>
            <person name="Hyden B."/>
            <person name="Feng K."/>
            <person name="Yates T.B."/>
            <person name="Jawdy S."/>
            <person name="Cereghino C."/>
            <person name="Smart L.B."/>
            <person name="Muchero W."/>
        </authorList>
    </citation>
    <scope>NUCLEOTIDE SEQUENCE</scope>
    <source>
        <tissue evidence="1">Shoot tip</tissue>
    </source>
</reference>
<evidence type="ECO:0000313" key="2">
    <source>
        <dbReference type="Proteomes" id="UP001151752"/>
    </source>
</evidence>
<dbReference type="AlphaFoldDB" id="A0A9Q0W1G1"/>
<evidence type="ECO:0000313" key="1">
    <source>
        <dbReference type="EMBL" id="KAJ6758824.1"/>
    </source>
</evidence>
<sequence length="29" mass="3414">MLLMYLLLYLDERGVLCMGKQIHGYIGRN</sequence>
<keyword evidence="2" id="KW-1185">Reference proteome</keyword>
<proteinExistence type="predicted"/>
<comment type="caution">
    <text evidence="1">The sequence shown here is derived from an EMBL/GenBank/DDBJ whole genome shotgun (WGS) entry which is preliminary data.</text>
</comment>